<dbReference type="STRING" id="994479.GCA_000194155_03218"/>
<accession>A0A2N3XZU5</accession>
<protein>
    <submittedName>
        <fullName evidence="1">Uncharacterized protein</fullName>
    </submittedName>
</protein>
<dbReference type="EMBL" id="PJNB01000001">
    <property type="protein sequence ID" value="PKW16196.1"/>
    <property type="molecule type" value="Genomic_DNA"/>
</dbReference>
<organism evidence="1 2">
    <name type="scientific">Saccharopolyspora spinosa</name>
    <dbReference type="NCBI Taxonomy" id="60894"/>
    <lineage>
        <taxon>Bacteria</taxon>
        <taxon>Bacillati</taxon>
        <taxon>Actinomycetota</taxon>
        <taxon>Actinomycetes</taxon>
        <taxon>Pseudonocardiales</taxon>
        <taxon>Pseudonocardiaceae</taxon>
        <taxon>Saccharopolyspora</taxon>
    </lineage>
</organism>
<sequence>MLWLLACVIQDGLRARRHERRLFSLGQAVSGGLMHLAALARLHAVRGFVVGIACGSSGCSLGHH</sequence>
<dbReference type="RefSeq" id="WP_143539577.1">
    <property type="nucleotide sequence ID" value="NZ_CP061007.1"/>
</dbReference>
<evidence type="ECO:0000313" key="2">
    <source>
        <dbReference type="Proteomes" id="UP000233786"/>
    </source>
</evidence>
<dbReference type="AlphaFoldDB" id="A0A2N3XZU5"/>
<proteinExistence type="predicted"/>
<reference evidence="1" key="1">
    <citation type="submission" date="2017-12" db="EMBL/GenBank/DDBJ databases">
        <title>Sequencing the genomes of 1000 Actinobacteria strains.</title>
        <authorList>
            <person name="Klenk H.-P."/>
        </authorList>
    </citation>
    <scope>NUCLEOTIDE SEQUENCE [LARGE SCALE GENOMIC DNA]</scope>
    <source>
        <strain evidence="1">DSM 44228</strain>
    </source>
</reference>
<evidence type="ECO:0000313" key="1">
    <source>
        <dbReference type="EMBL" id="PKW16196.1"/>
    </source>
</evidence>
<dbReference type="Proteomes" id="UP000233786">
    <property type="component" value="Unassembled WGS sequence"/>
</dbReference>
<comment type="caution">
    <text evidence="1">The sequence shown here is derived from an EMBL/GenBank/DDBJ whole genome shotgun (WGS) entry which is preliminary data.</text>
</comment>
<gene>
    <name evidence="1" type="ORF">A8926_4006</name>
</gene>
<name>A0A2N3XZU5_SACSN</name>
<keyword evidence="2" id="KW-1185">Reference proteome</keyword>